<proteinExistence type="predicted"/>
<dbReference type="GO" id="GO:0016787">
    <property type="term" value="F:hydrolase activity"/>
    <property type="evidence" value="ECO:0007669"/>
    <property type="project" value="UniProtKB-KW"/>
</dbReference>
<accession>A0A8K0VD05</accession>
<evidence type="ECO:0000313" key="4">
    <source>
        <dbReference type="EMBL" id="MBL4916885.1"/>
    </source>
</evidence>
<dbReference type="CDD" id="cd04684">
    <property type="entry name" value="NUDIX_Hydrolase"/>
    <property type="match status" value="1"/>
</dbReference>
<dbReference type="PROSITE" id="PS51462">
    <property type="entry name" value="NUDIX"/>
    <property type="match status" value="1"/>
</dbReference>
<comment type="caution">
    <text evidence="4">The sequence shown here is derived from an EMBL/GenBank/DDBJ whole genome shotgun (WGS) entry which is preliminary data.</text>
</comment>
<dbReference type="SUPFAM" id="SSF55811">
    <property type="entry name" value="Nudix"/>
    <property type="match status" value="1"/>
</dbReference>
<reference evidence="4" key="1">
    <citation type="submission" date="2021-01" db="EMBL/GenBank/DDBJ databases">
        <title>Tabrizicola alba sp. nov. a motile alkaliphilic bacterium isolated from a soda lake.</title>
        <authorList>
            <person name="Szuroczki S."/>
            <person name="Abbaszade G."/>
            <person name="Schumann P."/>
            <person name="Toth E."/>
        </authorList>
    </citation>
    <scope>NUCLEOTIDE SEQUENCE</scope>
    <source>
        <strain evidence="4">DMG-N-6</strain>
    </source>
</reference>
<comment type="cofactor">
    <cofactor evidence="1">
        <name>Mg(2+)</name>
        <dbReference type="ChEBI" id="CHEBI:18420"/>
    </cofactor>
</comment>
<gene>
    <name evidence="4" type="ORF">JL811_06580</name>
</gene>
<dbReference type="InterPro" id="IPR000086">
    <property type="entry name" value="NUDIX_hydrolase_dom"/>
</dbReference>
<dbReference type="Pfam" id="PF00293">
    <property type="entry name" value="NUDIX"/>
    <property type="match status" value="1"/>
</dbReference>
<keyword evidence="2 4" id="KW-0378">Hydrolase</keyword>
<dbReference type="PROSITE" id="PS00893">
    <property type="entry name" value="NUDIX_BOX"/>
    <property type="match status" value="1"/>
</dbReference>
<dbReference type="InterPro" id="IPR015797">
    <property type="entry name" value="NUDIX_hydrolase-like_dom_sf"/>
</dbReference>
<feature type="domain" description="Nudix hydrolase" evidence="3">
    <location>
        <begin position="16"/>
        <end position="145"/>
    </location>
</feature>
<dbReference type="AlphaFoldDB" id="A0A8K0VD05"/>
<evidence type="ECO:0000259" key="3">
    <source>
        <dbReference type="PROSITE" id="PS51462"/>
    </source>
</evidence>
<dbReference type="Proteomes" id="UP000648908">
    <property type="component" value="Unassembled WGS sequence"/>
</dbReference>
<name>A0A8K0VD05_9RHOB</name>
<evidence type="ECO:0000256" key="1">
    <source>
        <dbReference type="ARBA" id="ARBA00001946"/>
    </source>
</evidence>
<organism evidence="4 5">
    <name type="scientific">Szabonella alba</name>
    <dbReference type="NCBI Taxonomy" id="2804194"/>
    <lineage>
        <taxon>Bacteria</taxon>
        <taxon>Pseudomonadati</taxon>
        <taxon>Pseudomonadota</taxon>
        <taxon>Alphaproteobacteria</taxon>
        <taxon>Rhodobacterales</taxon>
        <taxon>Paracoccaceae</taxon>
        <taxon>Szabonella</taxon>
    </lineage>
</organism>
<sequence length="149" mass="16795">MIRRYGESPARGQNYTRRAGVYAILPVDGGLLATLQTEPLPELQLPGGGIDRGEHPVAALHREVFEETGWSIAVECRLGAFRRFTYMPEYNLWAEKICTIYLARPILRRGPPTEPAHRAVWLPMAEAARQLGNPGDRAFFADFLRRTGF</sequence>
<dbReference type="RefSeq" id="WP_202687691.1">
    <property type="nucleotide sequence ID" value="NZ_JAESVN010000002.1"/>
</dbReference>
<keyword evidence="5" id="KW-1185">Reference proteome</keyword>
<evidence type="ECO:0000256" key="2">
    <source>
        <dbReference type="ARBA" id="ARBA00022801"/>
    </source>
</evidence>
<dbReference type="Gene3D" id="3.90.79.10">
    <property type="entry name" value="Nucleoside Triphosphate Pyrophosphohydrolase"/>
    <property type="match status" value="1"/>
</dbReference>
<dbReference type="EMBL" id="JAESVN010000002">
    <property type="protein sequence ID" value="MBL4916885.1"/>
    <property type="molecule type" value="Genomic_DNA"/>
</dbReference>
<evidence type="ECO:0000313" key="5">
    <source>
        <dbReference type="Proteomes" id="UP000648908"/>
    </source>
</evidence>
<protein>
    <submittedName>
        <fullName evidence="4">NUDIX hydrolase</fullName>
    </submittedName>
</protein>
<dbReference type="InterPro" id="IPR020084">
    <property type="entry name" value="NUDIX_hydrolase_CS"/>
</dbReference>